<dbReference type="AlphaFoldDB" id="A0A5B7BCT5"/>
<sequence length="108" mass="12595">MNLNCLKCQKELEKELGERYDHGMPHFRLCCAKVERSWSGNLAPRPYGKMREMQSALLPEKRVKKGHSRIHSSGPVEYESSAPRLVRSCGMRRDWSFENLMQTRDVRG</sequence>
<dbReference type="EMBL" id="GHES01036123">
    <property type="protein sequence ID" value="MPA66682.1"/>
    <property type="molecule type" value="Transcribed_RNA"/>
</dbReference>
<dbReference type="PANTHER" id="PTHR36019">
    <property type="entry name" value="PLANT/PROTEIN"/>
    <property type="match status" value="1"/>
</dbReference>
<evidence type="ECO:0000313" key="1">
    <source>
        <dbReference type="EMBL" id="MPA66682.1"/>
    </source>
</evidence>
<protein>
    <submittedName>
        <fullName evidence="1">Uncharacterized protein</fullName>
    </submittedName>
</protein>
<gene>
    <name evidence="1" type="ORF">Din_036123</name>
</gene>
<organism evidence="1">
    <name type="scientific">Davidia involucrata</name>
    <name type="common">Dove tree</name>
    <dbReference type="NCBI Taxonomy" id="16924"/>
    <lineage>
        <taxon>Eukaryota</taxon>
        <taxon>Viridiplantae</taxon>
        <taxon>Streptophyta</taxon>
        <taxon>Embryophyta</taxon>
        <taxon>Tracheophyta</taxon>
        <taxon>Spermatophyta</taxon>
        <taxon>Magnoliopsida</taxon>
        <taxon>eudicotyledons</taxon>
        <taxon>Gunneridae</taxon>
        <taxon>Pentapetalae</taxon>
        <taxon>asterids</taxon>
        <taxon>Cornales</taxon>
        <taxon>Nyssaceae</taxon>
        <taxon>Davidia</taxon>
    </lineage>
</organism>
<accession>A0A5B7BCT5</accession>
<dbReference type="PANTHER" id="PTHR36019:SF3">
    <property type="entry name" value="PLANT_PROTEIN"/>
    <property type="match status" value="1"/>
</dbReference>
<proteinExistence type="predicted"/>
<name>A0A5B7BCT5_DAVIN</name>
<reference evidence="1" key="1">
    <citation type="submission" date="2019-08" db="EMBL/GenBank/DDBJ databases">
        <title>Reference gene set and small RNA set construction with multiple tissues from Davidia involucrata Baill.</title>
        <authorList>
            <person name="Yang H."/>
            <person name="Zhou C."/>
            <person name="Li G."/>
            <person name="Wang J."/>
            <person name="Gao P."/>
            <person name="Wang M."/>
            <person name="Wang R."/>
            <person name="Zhao Y."/>
        </authorList>
    </citation>
    <scope>NUCLEOTIDE SEQUENCE</scope>
    <source>
        <tissue evidence="1">Mixed with DoveR01_LX</tissue>
    </source>
</reference>